<feature type="transmembrane region" description="Helical" evidence="6">
    <location>
        <begin position="144"/>
        <end position="164"/>
    </location>
</feature>
<feature type="domain" description="Cytochrome b561 bacterial/Ni-hydrogenase" evidence="7">
    <location>
        <begin position="17"/>
        <end position="177"/>
    </location>
</feature>
<dbReference type="AlphaFoldDB" id="A0A7X0AVX4"/>
<keyword evidence="2" id="KW-1003">Cell membrane</keyword>
<keyword evidence="5 6" id="KW-0472">Membrane</keyword>
<feature type="transmembrane region" description="Helical" evidence="6">
    <location>
        <begin position="45"/>
        <end position="66"/>
    </location>
</feature>
<organism evidence="8 9">
    <name type="scientific">Nitrospirillum iridis</name>
    <dbReference type="NCBI Taxonomy" id="765888"/>
    <lineage>
        <taxon>Bacteria</taxon>
        <taxon>Pseudomonadati</taxon>
        <taxon>Pseudomonadota</taxon>
        <taxon>Alphaproteobacteria</taxon>
        <taxon>Rhodospirillales</taxon>
        <taxon>Azospirillaceae</taxon>
        <taxon>Nitrospirillum</taxon>
    </lineage>
</organism>
<feature type="transmembrane region" description="Helical" evidence="6">
    <location>
        <begin position="21"/>
        <end position="39"/>
    </location>
</feature>
<dbReference type="InterPro" id="IPR016174">
    <property type="entry name" value="Di-haem_cyt_TM"/>
</dbReference>
<proteinExistence type="predicted"/>
<name>A0A7X0AVX4_9PROT</name>
<accession>A0A7X0AVX4</accession>
<evidence type="ECO:0000313" key="9">
    <source>
        <dbReference type="Proteomes" id="UP000539175"/>
    </source>
</evidence>
<evidence type="ECO:0000256" key="3">
    <source>
        <dbReference type="ARBA" id="ARBA00022692"/>
    </source>
</evidence>
<dbReference type="Gene3D" id="1.20.950.20">
    <property type="entry name" value="Transmembrane di-heme cytochromes, Chain C"/>
    <property type="match status" value="1"/>
</dbReference>
<evidence type="ECO:0000256" key="5">
    <source>
        <dbReference type="ARBA" id="ARBA00023136"/>
    </source>
</evidence>
<evidence type="ECO:0000256" key="2">
    <source>
        <dbReference type="ARBA" id="ARBA00022475"/>
    </source>
</evidence>
<dbReference type="EMBL" id="JACIIZ010000004">
    <property type="protein sequence ID" value="MBB6251093.1"/>
    <property type="molecule type" value="Genomic_DNA"/>
</dbReference>
<dbReference type="Pfam" id="PF01292">
    <property type="entry name" value="Ni_hydr_CYTB"/>
    <property type="match status" value="1"/>
</dbReference>
<dbReference type="Proteomes" id="UP000539175">
    <property type="component" value="Unassembled WGS sequence"/>
</dbReference>
<keyword evidence="4 6" id="KW-1133">Transmembrane helix</keyword>
<dbReference type="GO" id="GO:0009055">
    <property type="term" value="F:electron transfer activity"/>
    <property type="evidence" value="ECO:0007669"/>
    <property type="project" value="InterPro"/>
</dbReference>
<gene>
    <name evidence="8" type="ORF">FHS74_001638</name>
</gene>
<keyword evidence="3 6" id="KW-0812">Transmembrane</keyword>
<reference evidence="8 9" key="1">
    <citation type="submission" date="2020-08" db="EMBL/GenBank/DDBJ databases">
        <title>Genomic Encyclopedia of Type Strains, Phase IV (KMG-IV): sequencing the most valuable type-strain genomes for metagenomic binning, comparative biology and taxonomic classification.</title>
        <authorList>
            <person name="Goeker M."/>
        </authorList>
    </citation>
    <scope>NUCLEOTIDE SEQUENCE [LARGE SCALE GENOMIC DNA]</scope>
    <source>
        <strain evidence="8 9">DSM 22198</strain>
    </source>
</reference>
<evidence type="ECO:0000256" key="4">
    <source>
        <dbReference type="ARBA" id="ARBA00022989"/>
    </source>
</evidence>
<comment type="caution">
    <text evidence="8">The sequence shown here is derived from an EMBL/GenBank/DDBJ whole genome shotgun (WGS) entry which is preliminary data.</text>
</comment>
<feature type="transmembrane region" description="Helical" evidence="6">
    <location>
        <begin position="104"/>
        <end position="124"/>
    </location>
</feature>
<dbReference type="RefSeq" id="WP_246462993.1">
    <property type="nucleotide sequence ID" value="NZ_JACIIZ010000004.1"/>
</dbReference>
<dbReference type="SUPFAM" id="SSF81342">
    <property type="entry name" value="Transmembrane di-heme cytochromes"/>
    <property type="match status" value="1"/>
</dbReference>
<dbReference type="InterPro" id="IPR051542">
    <property type="entry name" value="Hydrogenase_cytochrome"/>
</dbReference>
<protein>
    <submittedName>
        <fullName evidence="8">Cytochrome b</fullName>
    </submittedName>
</protein>
<dbReference type="PANTHER" id="PTHR30485:SF2">
    <property type="entry name" value="BLL0597 PROTEIN"/>
    <property type="match status" value="1"/>
</dbReference>
<dbReference type="InterPro" id="IPR011577">
    <property type="entry name" value="Cyt_b561_bac/Ni-Hgenase"/>
</dbReference>
<dbReference type="GO" id="GO:0005886">
    <property type="term" value="C:plasma membrane"/>
    <property type="evidence" value="ECO:0007669"/>
    <property type="project" value="UniProtKB-SubCell"/>
</dbReference>
<dbReference type="GO" id="GO:0022904">
    <property type="term" value="P:respiratory electron transport chain"/>
    <property type="evidence" value="ECO:0007669"/>
    <property type="project" value="InterPro"/>
</dbReference>
<evidence type="ECO:0000313" key="8">
    <source>
        <dbReference type="EMBL" id="MBB6251093.1"/>
    </source>
</evidence>
<evidence type="ECO:0000256" key="6">
    <source>
        <dbReference type="SAM" id="Phobius"/>
    </source>
</evidence>
<dbReference type="PANTHER" id="PTHR30485">
    <property type="entry name" value="NI/FE-HYDROGENASE 1 B-TYPE CYTOCHROME SUBUNIT"/>
    <property type="match status" value="1"/>
</dbReference>
<evidence type="ECO:0000259" key="7">
    <source>
        <dbReference type="Pfam" id="PF01292"/>
    </source>
</evidence>
<dbReference type="GO" id="GO:0020037">
    <property type="term" value="F:heme binding"/>
    <property type="evidence" value="ECO:0007669"/>
    <property type="project" value="TreeGrafter"/>
</dbReference>
<keyword evidence="9" id="KW-1185">Reference proteome</keyword>
<sequence>MMDATVSPREKPATVPVWDPLVRLGHWTLVAGFATAFIAEEGKSLHQVAGYVVASVVAVRLVWGFIGPESARFINFVPGPKRLMGHLRDLAGGRERRHIGHNPAAGAMIVALLGLMALLSVTGWMLTSDRFYGAEWLEELHGGAANLALGLVCLHVLGAVYESVRHRENLPWAMVTGRKRAS</sequence>
<evidence type="ECO:0000256" key="1">
    <source>
        <dbReference type="ARBA" id="ARBA00004651"/>
    </source>
</evidence>
<comment type="subcellular location">
    <subcellularLocation>
        <location evidence="1">Cell membrane</location>
        <topology evidence="1">Multi-pass membrane protein</topology>
    </subcellularLocation>
</comment>